<feature type="compositionally biased region" description="Basic and acidic residues" evidence="13">
    <location>
        <begin position="109"/>
        <end position="119"/>
    </location>
</feature>
<dbReference type="PANTHER" id="PTHR24282">
    <property type="entry name" value="CYTOCHROME P450 FAMILY MEMBER"/>
    <property type="match status" value="1"/>
</dbReference>
<dbReference type="GO" id="GO:0016705">
    <property type="term" value="F:oxidoreductase activity, acting on paired donors, with incorporation or reduction of molecular oxygen"/>
    <property type="evidence" value="ECO:0007669"/>
    <property type="project" value="InterPro"/>
</dbReference>
<evidence type="ECO:0000256" key="3">
    <source>
        <dbReference type="ARBA" id="ARBA00022617"/>
    </source>
</evidence>
<organism evidence="14 15">
    <name type="scientific">Eleusine coracana subsp. coracana</name>
    <dbReference type="NCBI Taxonomy" id="191504"/>
    <lineage>
        <taxon>Eukaryota</taxon>
        <taxon>Viridiplantae</taxon>
        <taxon>Streptophyta</taxon>
        <taxon>Embryophyta</taxon>
        <taxon>Tracheophyta</taxon>
        <taxon>Spermatophyta</taxon>
        <taxon>Magnoliopsida</taxon>
        <taxon>Liliopsida</taxon>
        <taxon>Poales</taxon>
        <taxon>Poaceae</taxon>
        <taxon>PACMAD clade</taxon>
        <taxon>Chloridoideae</taxon>
        <taxon>Cynodonteae</taxon>
        <taxon>Eleusininae</taxon>
        <taxon>Eleusine</taxon>
    </lineage>
</organism>
<evidence type="ECO:0000256" key="4">
    <source>
        <dbReference type="ARBA" id="ARBA00022692"/>
    </source>
</evidence>
<dbReference type="GO" id="GO:0016131">
    <property type="term" value="P:brassinosteroid metabolic process"/>
    <property type="evidence" value="ECO:0007669"/>
    <property type="project" value="TreeGrafter"/>
</dbReference>
<keyword evidence="10" id="KW-0472">Membrane</keyword>
<dbReference type="PROSITE" id="PS00086">
    <property type="entry name" value="CYTOCHROME_P450"/>
    <property type="match status" value="1"/>
</dbReference>
<dbReference type="Gene3D" id="1.10.630.10">
    <property type="entry name" value="Cytochrome P450"/>
    <property type="match status" value="1"/>
</dbReference>
<evidence type="ECO:0000256" key="6">
    <source>
        <dbReference type="ARBA" id="ARBA00022989"/>
    </source>
</evidence>
<dbReference type="GO" id="GO:0005506">
    <property type="term" value="F:iron ion binding"/>
    <property type="evidence" value="ECO:0007669"/>
    <property type="project" value="InterPro"/>
</dbReference>
<keyword evidence="5 11" id="KW-0479">Metal-binding</keyword>
<dbReference type="InterPro" id="IPR036396">
    <property type="entry name" value="Cyt_P450_sf"/>
</dbReference>
<dbReference type="AlphaFoldDB" id="A0AAV5CJ98"/>
<keyword evidence="9 12" id="KW-0503">Monooxygenase</keyword>
<dbReference type="GO" id="GO:0004497">
    <property type="term" value="F:monooxygenase activity"/>
    <property type="evidence" value="ECO:0007669"/>
    <property type="project" value="UniProtKB-KW"/>
</dbReference>
<dbReference type="PRINTS" id="PR00463">
    <property type="entry name" value="EP450I"/>
</dbReference>
<keyword evidence="8 11" id="KW-0408">Iron</keyword>
<keyword evidence="6" id="KW-1133">Transmembrane helix</keyword>
<dbReference type="GO" id="GO:0010268">
    <property type="term" value="P:brassinosteroid homeostasis"/>
    <property type="evidence" value="ECO:0007669"/>
    <property type="project" value="TreeGrafter"/>
</dbReference>
<evidence type="ECO:0000256" key="8">
    <source>
        <dbReference type="ARBA" id="ARBA00023004"/>
    </source>
</evidence>
<dbReference type="SUPFAM" id="SSF48264">
    <property type="entry name" value="Cytochrome P450"/>
    <property type="match status" value="1"/>
</dbReference>
<evidence type="ECO:0000256" key="12">
    <source>
        <dbReference type="RuleBase" id="RU000461"/>
    </source>
</evidence>
<sequence>MAMHHDPELWGPDAASFNPARFAAGASRHPLAFVPFGLGPRMCIGQNLALLEAKLTLAVLLRRFELRRSPSYVHAPTVLMLLYPQYGAPVIFRPLSSGDRSSICLRQQADGRDDADVHRSSNSSSR</sequence>
<evidence type="ECO:0000256" key="13">
    <source>
        <dbReference type="SAM" id="MobiDB-lite"/>
    </source>
</evidence>
<keyword evidence="4" id="KW-0812">Transmembrane</keyword>
<dbReference type="GO" id="GO:0020037">
    <property type="term" value="F:heme binding"/>
    <property type="evidence" value="ECO:0007669"/>
    <property type="project" value="InterPro"/>
</dbReference>
<feature type="region of interest" description="Disordered" evidence="13">
    <location>
        <begin position="106"/>
        <end position="126"/>
    </location>
</feature>
<comment type="subcellular location">
    <subcellularLocation>
        <location evidence="1">Membrane</location>
    </subcellularLocation>
</comment>
<dbReference type="Pfam" id="PF00067">
    <property type="entry name" value="p450"/>
    <property type="match status" value="1"/>
</dbReference>
<gene>
    <name evidence="14" type="primary">ga15021</name>
    <name evidence="14" type="ORF">PR202_ga15021</name>
</gene>
<evidence type="ECO:0000256" key="9">
    <source>
        <dbReference type="ARBA" id="ARBA00023033"/>
    </source>
</evidence>
<protein>
    <submittedName>
        <fullName evidence="14">Uncharacterized protein</fullName>
    </submittedName>
</protein>
<comment type="caution">
    <text evidence="14">The sequence shown here is derived from an EMBL/GenBank/DDBJ whole genome shotgun (WGS) entry which is preliminary data.</text>
</comment>
<dbReference type="EMBL" id="BQKI01000007">
    <property type="protein sequence ID" value="GJM98046.1"/>
    <property type="molecule type" value="Genomic_DNA"/>
</dbReference>
<evidence type="ECO:0000313" key="14">
    <source>
        <dbReference type="EMBL" id="GJM98046.1"/>
    </source>
</evidence>
<keyword evidence="3 11" id="KW-0349">Heme</keyword>
<dbReference type="InterPro" id="IPR050665">
    <property type="entry name" value="Cytochrome_P450_Monooxygen"/>
</dbReference>
<evidence type="ECO:0000256" key="5">
    <source>
        <dbReference type="ARBA" id="ARBA00022723"/>
    </source>
</evidence>
<name>A0AAV5CJ98_ELECO</name>
<dbReference type="InterPro" id="IPR001128">
    <property type="entry name" value="Cyt_P450"/>
</dbReference>
<feature type="binding site" description="axial binding residue" evidence="11">
    <location>
        <position position="43"/>
    </location>
    <ligand>
        <name>heme</name>
        <dbReference type="ChEBI" id="CHEBI:30413"/>
    </ligand>
    <ligandPart>
        <name>Fe</name>
        <dbReference type="ChEBI" id="CHEBI:18248"/>
    </ligandPart>
</feature>
<evidence type="ECO:0000256" key="7">
    <source>
        <dbReference type="ARBA" id="ARBA00023002"/>
    </source>
</evidence>
<reference evidence="14" key="2">
    <citation type="submission" date="2021-12" db="EMBL/GenBank/DDBJ databases">
        <title>Resequencing data analysis of finger millet.</title>
        <authorList>
            <person name="Hatakeyama M."/>
            <person name="Aluri S."/>
            <person name="Balachadran M.T."/>
            <person name="Sivarajan S.R."/>
            <person name="Poveda L."/>
            <person name="Shimizu-Inatsugi R."/>
            <person name="Schlapbach R."/>
            <person name="Sreeman S.M."/>
            <person name="Shimizu K.K."/>
        </authorList>
    </citation>
    <scope>NUCLEOTIDE SEQUENCE</scope>
</reference>
<keyword evidence="7 12" id="KW-0560">Oxidoreductase</keyword>
<evidence type="ECO:0000256" key="10">
    <source>
        <dbReference type="ARBA" id="ARBA00023136"/>
    </source>
</evidence>
<dbReference type="Proteomes" id="UP001054889">
    <property type="component" value="Unassembled WGS sequence"/>
</dbReference>
<proteinExistence type="inferred from homology"/>
<accession>A0AAV5CJ98</accession>
<evidence type="ECO:0000313" key="15">
    <source>
        <dbReference type="Proteomes" id="UP001054889"/>
    </source>
</evidence>
<evidence type="ECO:0000256" key="1">
    <source>
        <dbReference type="ARBA" id="ARBA00004370"/>
    </source>
</evidence>
<dbReference type="InterPro" id="IPR017972">
    <property type="entry name" value="Cyt_P450_CS"/>
</dbReference>
<evidence type="ECO:0000256" key="2">
    <source>
        <dbReference type="ARBA" id="ARBA00010617"/>
    </source>
</evidence>
<comment type="similarity">
    <text evidence="2 12">Belongs to the cytochrome P450 family.</text>
</comment>
<dbReference type="GO" id="GO:0016020">
    <property type="term" value="C:membrane"/>
    <property type="evidence" value="ECO:0007669"/>
    <property type="project" value="UniProtKB-SubCell"/>
</dbReference>
<comment type="cofactor">
    <cofactor evidence="11">
        <name>heme</name>
        <dbReference type="ChEBI" id="CHEBI:30413"/>
    </cofactor>
</comment>
<reference evidence="14" key="1">
    <citation type="journal article" date="2018" name="DNA Res.">
        <title>Multiple hybrid de novo genome assembly of finger millet, an orphan allotetraploid crop.</title>
        <authorList>
            <person name="Hatakeyama M."/>
            <person name="Aluri S."/>
            <person name="Balachadran M.T."/>
            <person name="Sivarajan S.R."/>
            <person name="Patrignani A."/>
            <person name="Gruter S."/>
            <person name="Poveda L."/>
            <person name="Shimizu-Inatsugi R."/>
            <person name="Baeten J."/>
            <person name="Francoijs K.J."/>
            <person name="Nataraja K.N."/>
            <person name="Reddy Y.A.N."/>
            <person name="Phadnis S."/>
            <person name="Ravikumar R.L."/>
            <person name="Schlapbach R."/>
            <person name="Sreeman S.M."/>
            <person name="Shimizu K.K."/>
        </authorList>
    </citation>
    <scope>NUCLEOTIDE SEQUENCE</scope>
</reference>
<dbReference type="InterPro" id="IPR002401">
    <property type="entry name" value="Cyt_P450_E_grp-I"/>
</dbReference>
<dbReference type="PANTHER" id="PTHR24282:SF43">
    <property type="entry name" value="CYTOCHROME P450 734A4"/>
    <property type="match status" value="1"/>
</dbReference>
<keyword evidence="15" id="KW-1185">Reference proteome</keyword>
<evidence type="ECO:0000256" key="11">
    <source>
        <dbReference type="PIRSR" id="PIRSR602401-1"/>
    </source>
</evidence>